<dbReference type="EMBL" id="KB454486">
    <property type="protein sequence ID" value="EME32321.1"/>
    <property type="molecule type" value="Genomic_DNA"/>
</dbReference>
<dbReference type="SUPFAM" id="SSF51445">
    <property type="entry name" value="(Trans)glycosidases"/>
    <property type="match status" value="1"/>
</dbReference>
<dbReference type="PROSITE" id="PS51257">
    <property type="entry name" value="PROKAR_LIPOPROTEIN"/>
    <property type="match status" value="1"/>
</dbReference>
<keyword evidence="5 8" id="KW-0119">Carbohydrate metabolism</keyword>
<dbReference type="GO" id="GO:0000272">
    <property type="term" value="P:polysaccharide catabolic process"/>
    <property type="evidence" value="ECO:0007669"/>
    <property type="project" value="UniProtKB-KW"/>
</dbReference>
<organism evidence="9 10">
    <name type="scientific">Galdieria sulphuraria</name>
    <name type="common">Red alga</name>
    <dbReference type="NCBI Taxonomy" id="130081"/>
    <lineage>
        <taxon>Eukaryota</taxon>
        <taxon>Rhodophyta</taxon>
        <taxon>Bangiophyceae</taxon>
        <taxon>Galdieriales</taxon>
        <taxon>Galdieriaceae</taxon>
        <taxon>Galdieria</taxon>
    </lineage>
</organism>
<dbReference type="PRINTS" id="PR00750">
    <property type="entry name" value="BETAAMYLASE"/>
</dbReference>
<evidence type="ECO:0000256" key="5">
    <source>
        <dbReference type="ARBA" id="ARBA00023277"/>
    </source>
</evidence>
<dbReference type="AlphaFoldDB" id="M2X742"/>
<keyword evidence="10" id="KW-1185">Reference proteome</keyword>
<dbReference type="Gene3D" id="3.20.20.80">
    <property type="entry name" value="Glycosidases"/>
    <property type="match status" value="1"/>
</dbReference>
<evidence type="ECO:0000256" key="1">
    <source>
        <dbReference type="ARBA" id="ARBA00000546"/>
    </source>
</evidence>
<dbReference type="PROSITE" id="PS00506">
    <property type="entry name" value="BETA_AMYLASE_1"/>
    <property type="match status" value="1"/>
</dbReference>
<reference evidence="9" key="2">
    <citation type="journal article" date="2013" name="Science">
        <title>Gene Transfer from Bacteria and Archaea Facilitated Evolution of an Extremophilic Eukaryote.</title>
        <authorList>
            <person name="Schoenknecht G."/>
            <person name="Chen W.-H."/>
            <person name="Ternes C.M."/>
            <person name="Barbier G.G."/>
            <person name="Shrestha R.P."/>
            <person name="Stanke M."/>
            <person name="Brautigam A."/>
            <person name="Baker B.J."/>
            <person name="Banfield J.F."/>
            <person name="Garavito R.M."/>
            <person name="Carr K."/>
            <person name="Wilkerson C."/>
            <person name="Rensing S.A."/>
            <person name="Gagneul D."/>
            <person name="Dickenson N.E."/>
            <person name="Oesterhelt C."/>
            <person name="Lercher M.J."/>
            <person name="Weber A.P.M."/>
        </authorList>
    </citation>
    <scope>NUCLEOTIDE SEQUENCE</scope>
    <source>
        <strain evidence="9">074W</strain>
    </source>
</reference>
<keyword evidence="6 8" id="KW-0326">Glycosidase</keyword>
<dbReference type="PANTHER" id="PTHR31352">
    <property type="entry name" value="BETA-AMYLASE 1, CHLOROPLASTIC"/>
    <property type="match status" value="1"/>
</dbReference>
<accession>M2X742</accession>
<evidence type="ECO:0000256" key="8">
    <source>
        <dbReference type="RuleBase" id="RU000509"/>
    </source>
</evidence>
<dbReference type="InterPro" id="IPR018238">
    <property type="entry name" value="Glyco_hydro_14_CS"/>
</dbReference>
<dbReference type="GeneID" id="17090911"/>
<dbReference type="GO" id="GO:0016161">
    <property type="term" value="F:beta-amylase activity"/>
    <property type="evidence" value="ECO:0007669"/>
    <property type="project" value="UniProtKB-EC"/>
</dbReference>
<evidence type="ECO:0000313" key="9">
    <source>
        <dbReference type="EMBL" id="EME32320.1"/>
    </source>
</evidence>
<dbReference type="InterPro" id="IPR001554">
    <property type="entry name" value="Glyco_hydro_14"/>
</dbReference>
<dbReference type="Pfam" id="PF01373">
    <property type="entry name" value="Glyco_hydro_14"/>
    <property type="match status" value="1"/>
</dbReference>
<dbReference type="eggNOG" id="ENOG502QTBX">
    <property type="taxonomic scope" value="Eukaryota"/>
</dbReference>
<gene>
    <name evidence="9" type="ORF">Gasu_04150</name>
</gene>
<dbReference type="PROSITE" id="PS00679">
    <property type="entry name" value="BETA_AMYLASE_2"/>
    <property type="match status" value="1"/>
</dbReference>
<evidence type="ECO:0000256" key="6">
    <source>
        <dbReference type="ARBA" id="ARBA00023295"/>
    </source>
</evidence>
<dbReference type="Proteomes" id="UP000030680">
    <property type="component" value="Unassembled WGS sequence"/>
</dbReference>
<evidence type="ECO:0000256" key="7">
    <source>
        <dbReference type="ARBA" id="ARBA00023326"/>
    </source>
</evidence>
<dbReference type="EMBL" id="KB454486">
    <property type="protein sequence ID" value="EME32320.1"/>
    <property type="molecule type" value="Genomic_DNA"/>
</dbReference>
<evidence type="ECO:0000256" key="4">
    <source>
        <dbReference type="ARBA" id="ARBA00022801"/>
    </source>
</evidence>
<keyword evidence="7 8" id="KW-0624">Polysaccharide degradation</keyword>
<dbReference type="STRING" id="130081.M2X742"/>
<reference evidence="10" key="1">
    <citation type="journal article" date="2013" name="Science">
        <title>Gene transfer from bacteria and archaea facilitated evolution of an extremophilic eukaryote.</title>
        <authorList>
            <person name="Schonknecht G."/>
            <person name="Chen W.H."/>
            <person name="Ternes C.M."/>
            <person name="Barbier G.G."/>
            <person name="Shrestha R.P."/>
            <person name="Stanke M."/>
            <person name="Brautigam A."/>
            <person name="Baker B.J."/>
            <person name="Banfield J.F."/>
            <person name="Garavito R.M."/>
            <person name="Carr K."/>
            <person name="Wilkerson C."/>
            <person name="Rensing S.A."/>
            <person name="Gagneul D."/>
            <person name="Dickenson N.E."/>
            <person name="Oesterhelt C."/>
            <person name="Lercher M.J."/>
            <person name="Weber A.P."/>
        </authorList>
    </citation>
    <scope>NUCLEOTIDE SEQUENCE [LARGE SCALE GENOMIC DNA]</scope>
    <source>
        <strain evidence="10">074W</strain>
    </source>
</reference>
<dbReference type="KEGG" id="gsl:Gasu_04150"/>
<dbReference type="OrthoDB" id="1660156at2759"/>
<sequence>MRLILLCQQKLIRNLRWFYFLGRRTCLVCLLLLSCSICWRLVVPANDRVSEIRYQTASKDAIPMNVLNYSSFGVPVYVMMPLSSVTVSGDLVENYDGYDLQWILKQWKKNGVYGLMVDVWFGVVEKTPKQYRWEPYIQLCKHLRQAGLKLQTVMSFHRCGGNVGDRCYIPLPQWVLDAAANNSDIFFKDQEGNVDPEYISWGVDMEPVIAGRSAIQIYSDFLASFRDNLREFLGDVIVQVQIGLGPAGELRYPSYQLNRWTFCGVGEFQCYDRYLLSRLEQAAKEVEHPDWAHPPYPYDVGNYNSRPEQTLFFKEDGGIWNTQYGDFFLRWYSKEMIEHADRILQVANDVFFNDKIPDSNWKGKVRLAIKIAGVHWNFRSKSHASELTAGYYNTRFRDGYTPIFQILKKYDTTAVFTCTEMRDKNQPQDCNCSPEDLVGLIVRASIATNVSFAGENAVSFYDADSYRQISLVARSYSVVRGIPMEAMTYLRWPEPITIFMGDNFITPLGQKFFEFVRVMGTDDAISHVIPVF</sequence>
<comment type="similarity">
    <text evidence="2 8">Belongs to the glycosyl hydrolase 14 family.</text>
</comment>
<proteinExistence type="inferred from homology"/>
<dbReference type="InterPro" id="IPR017853">
    <property type="entry name" value="GH"/>
</dbReference>
<comment type="catalytic activity">
    <reaction evidence="1 8">
        <text>Hydrolysis of (1-&gt;4)-alpha-D-glucosidic linkages in polysaccharides so as to remove successive maltose units from the non-reducing ends of the chains.</text>
        <dbReference type="EC" id="3.2.1.2"/>
    </reaction>
</comment>
<name>M2X742_GALSU</name>
<evidence type="ECO:0000313" key="10">
    <source>
        <dbReference type="Proteomes" id="UP000030680"/>
    </source>
</evidence>
<dbReference type="RefSeq" id="XP_005708841.1">
    <property type="nucleotide sequence ID" value="XM_005708784.1"/>
</dbReference>
<protein>
    <recommendedName>
        <fullName evidence="3 8">Beta-amylase</fullName>
        <ecNumber evidence="3 8">3.2.1.2</ecNumber>
    </recommendedName>
</protein>
<dbReference type="Gramene" id="EME32321">
    <property type="protein sequence ID" value="EME32321"/>
    <property type="gene ID" value="Gasu_04150"/>
</dbReference>
<keyword evidence="4 8" id="KW-0378">Hydrolase</keyword>
<evidence type="ECO:0000256" key="2">
    <source>
        <dbReference type="ARBA" id="ARBA00005652"/>
    </source>
</evidence>
<dbReference type="EC" id="3.2.1.2" evidence="3 8"/>
<dbReference type="PANTHER" id="PTHR31352:SF40">
    <property type="entry name" value="BETA-AMYLASE 6"/>
    <property type="match status" value="1"/>
</dbReference>
<dbReference type="Gramene" id="EME32320">
    <property type="protein sequence ID" value="EME32320"/>
    <property type="gene ID" value="Gasu_04150"/>
</dbReference>
<dbReference type="RefSeq" id="XP_005708840.1">
    <property type="nucleotide sequence ID" value="XM_005708783.1"/>
</dbReference>
<evidence type="ECO:0000256" key="3">
    <source>
        <dbReference type="ARBA" id="ARBA00012594"/>
    </source>
</evidence>
<dbReference type="OMA" id="SNDREMC"/>